<gene>
    <name evidence="2" type="ORF">PMIN01_05890</name>
</gene>
<keyword evidence="3" id="KW-1185">Reference proteome</keyword>
<evidence type="ECO:0000313" key="3">
    <source>
        <dbReference type="Proteomes" id="UP000756921"/>
    </source>
</evidence>
<reference evidence="2" key="1">
    <citation type="journal article" date="2020" name="Mol. Plant Microbe Interact.">
        <title>Genome Sequence of the Biocontrol Agent Coniothyrium minitans strain Conio (IMI 134523).</title>
        <authorList>
            <person name="Patel D."/>
            <person name="Shittu T.A."/>
            <person name="Baroncelli R."/>
            <person name="Muthumeenakshi S."/>
            <person name="Osborne T.H."/>
            <person name="Janganan T.K."/>
            <person name="Sreenivasaprasad S."/>
        </authorList>
    </citation>
    <scope>NUCLEOTIDE SEQUENCE</scope>
    <source>
        <strain evidence="2">Conio</strain>
    </source>
</reference>
<proteinExistence type="predicted"/>
<dbReference type="AlphaFoldDB" id="A0A9P6GJ82"/>
<dbReference type="Proteomes" id="UP000756921">
    <property type="component" value="Unassembled WGS sequence"/>
</dbReference>
<feature type="region of interest" description="Disordered" evidence="1">
    <location>
        <begin position="1"/>
        <end position="27"/>
    </location>
</feature>
<protein>
    <submittedName>
        <fullName evidence="2">Uncharacterized protein</fullName>
    </submittedName>
</protein>
<organism evidence="2 3">
    <name type="scientific">Paraphaeosphaeria minitans</name>
    <dbReference type="NCBI Taxonomy" id="565426"/>
    <lineage>
        <taxon>Eukaryota</taxon>
        <taxon>Fungi</taxon>
        <taxon>Dikarya</taxon>
        <taxon>Ascomycota</taxon>
        <taxon>Pezizomycotina</taxon>
        <taxon>Dothideomycetes</taxon>
        <taxon>Pleosporomycetidae</taxon>
        <taxon>Pleosporales</taxon>
        <taxon>Massarineae</taxon>
        <taxon>Didymosphaeriaceae</taxon>
        <taxon>Paraphaeosphaeria</taxon>
    </lineage>
</organism>
<comment type="caution">
    <text evidence="2">The sequence shown here is derived from an EMBL/GenBank/DDBJ whole genome shotgun (WGS) entry which is preliminary data.</text>
</comment>
<accession>A0A9P6GJ82</accession>
<sequence>MKRFGRRSCGVVGSSGGSEKKMAGNDGTASARRAMVVAFADAMLAPPVHSQSGHHVGGEAIAAQGRPRQSGHMFSLVVGQRAVQAVYAISGGADAFGRGRLWGVDEWTLRRRWSGW</sequence>
<evidence type="ECO:0000256" key="1">
    <source>
        <dbReference type="SAM" id="MobiDB-lite"/>
    </source>
</evidence>
<evidence type="ECO:0000313" key="2">
    <source>
        <dbReference type="EMBL" id="KAF9735975.1"/>
    </source>
</evidence>
<name>A0A9P6GJ82_9PLEO</name>
<dbReference type="EMBL" id="WJXW01000005">
    <property type="protein sequence ID" value="KAF9735975.1"/>
    <property type="molecule type" value="Genomic_DNA"/>
</dbReference>